<feature type="transmembrane region" description="Helical" evidence="1">
    <location>
        <begin position="122"/>
        <end position="143"/>
    </location>
</feature>
<feature type="transmembrane region" description="Helical" evidence="1">
    <location>
        <begin position="86"/>
        <end position="110"/>
    </location>
</feature>
<name>A0ABT6WS18_9ACTN</name>
<dbReference type="RefSeq" id="WP_282763460.1">
    <property type="nucleotide sequence ID" value="NZ_JASCTH010000019.1"/>
</dbReference>
<keyword evidence="1" id="KW-0472">Membrane</keyword>
<feature type="transmembrane region" description="Helical" evidence="1">
    <location>
        <begin position="53"/>
        <end position="74"/>
    </location>
</feature>
<evidence type="ECO:0000313" key="2">
    <source>
        <dbReference type="EMBL" id="MDI6102425.1"/>
    </source>
</evidence>
<organism evidence="2 3">
    <name type="scientific">Actinoplanes sandaracinus</name>
    <dbReference type="NCBI Taxonomy" id="3045177"/>
    <lineage>
        <taxon>Bacteria</taxon>
        <taxon>Bacillati</taxon>
        <taxon>Actinomycetota</taxon>
        <taxon>Actinomycetes</taxon>
        <taxon>Micromonosporales</taxon>
        <taxon>Micromonosporaceae</taxon>
        <taxon>Actinoplanes</taxon>
    </lineage>
</organism>
<reference evidence="2 3" key="1">
    <citation type="submission" date="2023-05" db="EMBL/GenBank/DDBJ databases">
        <title>Actinoplanes sp. NEAU-A12 genome sequencing.</title>
        <authorList>
            <person name="Wang Z.-S."/>
        </authorList>
    </citation>
    <scope>NUCLEOTIDE SEQUENCE [LARGE SCALE GENOMIC DNA]</scope>
    <source>
        <strain evidence="2 3">NEAU-A12</strain>
    </source>
</reference>
<dbReference type="Proteomes" id="UP001241758">
    <property type="component" value="Unassembled WGS sequence"/>
</dbReference>
<keyword evidence="1" id="KW-1133">Transmembrane helix</keyword>
<protein>
    <recommendedName>
        <fullName evidence="4">DUF3040 domain-containing protein</fullName>
    </recommendedName>
</protein>
<proteinExistence type="predicted"/>
<keyword evidence="3" id="KW-1185">Reference proteome</keyword>
<keyword evidence="1" id="KW-0812">Transmembrane</keyword>
<dbReference type="EMBL" id="JASCTH010000019">
    <property type="protein sequence ID" value="MDI6102425.1"/>
    <property type="molecule type" value="Genomic_DNA"/>
</dbReference>
<evidence type="ECO:0000313" key="3">
    <source>
        <dbReference type="Proteomes" id="UP001241758"/>
    </source>
</evidence>
<comment type="caution">
    <text evidence="2">The sequence shown here is derived from an EMBL/GenBank/DDBJ whole genome shotgun (WGS) entry which is preliminary data.</text>
</comment>
<evidence type="ECO:0008006" key="4">
    <source>
        <dbReference type="Google" id="ProtNLM"/>
    </source>
</evidence>
<gene>
    <name evidence="2" type="ORF">QLQ12_27780</name>
</gene>
<sequence>MDIPPIDAELALAEMRARREQVVETNLVPDWFWRAMGGMMLAFVAAVESEIRWLITVGTVVFTIVMAAMLFALFRKTRLQVRQDLLGLRGFVAIVAFSVGLTAVGIGLGLTLDALSVPFPGALALLPVCLGLAFGGPMLMAYLRKVMLSRPLASSR</sequence>
<evidence type="ECO:0000256" key="1">
    <source>
        <dbReference type="SAM" id="Phobius"/>
    </source>
</evidence>
<accession>A0ABT6WS18</accession>